<evidence type="ECO:0000256" key="1">
    <source>
        <dbReference type="SAM" id="MobiDB-lite"/>
    </source>
</evidence>
<proteinExistence type="predicted"/>
<dbReference type="Proteomes" id="UP001219525">
    <property type="component" value="Unassembled WGS sequence"/>
</dbReference>
<evidence type="ECO:0000313" key="2">
    <source>
        <dbReference type="EMBL" id="KAJ7200169.1"/>
    </source>
</evidence>
<evidence type="ECO:0000313" key="3">
    <source>
        <dbReference type="Proteomes" id="UP001219525"/>
    </source>
</evidence>
<feature type="region of interest" description="Disordered" evidence="1">
    <location>
        <begin position="112"/>
        <end position="131"/>
    </location>
</feature>
<accession>A0AAD6V8T1</accession>
<comment type="caution">
    <text evidence="2">The sequence shown here is derived from an EMBL/GenBank/DDBJ whole genome shotgun (WGS) entry which is preliminary data.</text>
</comment>
<reference evidence="2" key="1">
    <citation type="submission" date="2023-03" db="EMBL/GenBank/DDBJ databases">
        <title>Massive genome expansion in bonnet fungi (Mycena s.s.) driven by repeated elements and novel gene families across ecological guilds.</title>
        <authorList>
            <consortium name="Lawrence Berkeley National Laboratory"/>
            <person name="Harder C.B."/>
            <person name="Miyauchi S."/>
            <person name="Viragh M."/>
            <person name="Kuo A."/>
            <person name="Thoen E."/>
            <person name="Andreopoulos B."/>
            <person name="Lu D."/>
            <person name="Skrede I."/>
            <person name="Drula E."/>
            <person name="Henrissat B."/>
            <person name="Morin E."/>
            <person name="Kohler A."/>
            <person name="Barry K."/>
            <person name="LaButti K."/>
            <person name="Morin E."/>
            <person name="Salamov A."/>
            <person name="Lipzen A."/>
            <person name="Mereny Z."/>
            <person name="Hegedus B."/>
            <person name="Baldrian P."/>
            <person name="Stursova M."/>
            <person name="Weitz H."/>
            <person name="Taylor A."/>
            <person name="Grigoriev I.V."/>
            <person name="Nagy L.G."/>
            <person name="Martin F."/>
            <person name="Kauserud H."/>
        </authorList>
    </citation>
    <scope>NUCLEOTIDE SEQUENCE</scope>
    <source>
        <strain evidence="2">9144</strain>
    </source>
</reference>
<dbReference type="AlphaFoldDB" id="A0AAD6V8T1"/>
<keyword evidence="3" id="KW-1185">Reference proteome</keyword>
<dbReference type="EMBL" id="JARJCW010000064">
    <property type="protein sequence ID" value="KAJ7200169.1"/>
    <property type="molecule type" value="Genomic_DNA"/>
</dbReference>
<name>A0AAD6V8T1_9AGAR</name>
<gene>
    <name evidence="2" type="ORF">GGX14DRAFT_400853</name>
</gene>
<protein>
    <submittedName>
        <fullName evidence="2">Uncharacterized protein</fullName>
    </submittedName>
</protein>
<sequence>MIKRLRGASRVRQRQIREKILACRPSREASDSEAIAHRCGKGKYYARLLRSMAIHVLTHGVLPEKDQGKGAHHESLLLVPAVSEALQEWVKGPLAVEKGGFVGRAPSGKPRMDNWLPIMSNPHQRDNPRQF</sequence>
<organism evidence="2 3">
    <name type="scientific">Mycena pura</name>
    <dbReference type="NCBI Taxonomy" id="153505"/>
    <lineage>
        <taxon>Eukaryota</taxon>
        <taxon>Fungi</taxon>
        <taxon>Dikarya</taxon>
        <taxon>Basidiomycota</taxon>
        <taxon>Agaricomycotina</taxon>
        <taxon>Agaricomycetes</taxon>
        <taxon>Agaricomycetidae</taxon>
        <taxon>Agaricales</taxon>
        <taxon>Marasmiineae</taxon>
        <taxon>Mycenaceae</taxon>
        <taxon>Mycena</taxon>
    </lineage>
</organism>